<organism evidence="1 2">
    <name type="scientific">Camellia lanceoleosa</name>
    <dbReference type="NCBI Taxonomy" id="1840588"/>
    <lineage>
        <taxon>Eukaryota</taxon>
        <taxon>Viridiplantae</taxon>
        <taxon>Streptophyta</taxon>
        <taxon>Embryophyta</taxon>
        <taxon>Tracheophyta</taxon>
        <taxon>Spermatophyta</taxon>
        <taxon>Magnoliopsida</taxon>
        <taxon>eudicotyledons</taxon>
        <taxon>Gunneridae</taxon>
        <taxon>Pentapetalae</taxon>
        <taxon>asterids</taxon>
        <taxon>Ericales</taxon>
        <taxon>Theaceae</taxon>
        <taxon>Camellia</taxon>
    </lineage>
</organism>
<reference evidence="1 2" key="1">
    <citation type="journal article" date="2022" name="Plant J.">
        <title>Chromosome-level genome of Camellia lanceoleosa provides a valuable resource for understanding genome evolution and self-incompatibility.</title>
        <authorList>
            <person name="Gong W."/>
            <person name="Xiao S."/>
            <person name="Wang L."/>
            <person name="Liao Z."/>
            <person name="Chang Y."/>
            <person name="Mo W."/>
            <person name="Hu G."/>
            <person name="Li W."/>
            <person name="Zhao G."/>
            <person name="Zhu H."/>
            <person name="Hu X."/>
            <person name="Ji K."/>
            <person name="Xiang X."/>
            <person name="Song Q."/>
            <person name="Yuan D."/>
            <person name="Jin S."/>
            <person name="Zhang L."/>
        </authorList>
    </citation>
    <scope>NUCLEOTIDE SEQUENCE [LARGE SCALE GENOMIC DNA]</scope>
    <source>
        <strain evidence="1">SQ_2022a</strain>
    </source>
</reference>
<keyword evidence="2" id="KW-1185">Reference proteome</keyword>
<gene>
    <name evidence="1" type="ORF">LOK49_LG05G03236</name>
</gene>
<dbReference type="Proteomes" id="UP001060215">
    <property type="component" value="Chromosome 4"/>
</dbReference>
<dbReference type="EMBL" id="CM045761">
    <property type="protein sequence ID" value="KAI8013545.1"/>
    <property type="molecule type" value="Genomic_DNA"/>
</dbReference>
<comment type="caution">
    <text evidence="1">The sequence shown here is derived from an EMBL/GenBank/DDBJ whole genome shotgun (WGS) entry which is preliminary data.</text>
</comment>
<proteinExistence type="predicted"/>
<evidence type="ECO:0000313" key="2">
    <source>
        <dbReference type="Proteomes" id="UP001060215"/>
    </source>
</evidence>
<name>A0ACC0HM34_9ERIC</name>
<evidence type="ECO:0000313" key="1">
    <source>
        <dbReference type="EMBL" id="KAI8013545.1"/>
    </source>
</evidence>
<accession>A0ACC0HM34</accession>
<protein>
    <submittedName>
        <fullName evidence="1">Carboxylesterase 18</fullName>
    </submittedName>
</protein>
<sequence length="109" mass="12138">MASQTKPKPALLWKIKLLLSAYAFAVNTSCRSNDTVNRHLTTFLDLKSTLSATKPIHDVTTSDTMIDSSLNLWFRLYTPTALTSTVPPSSSYHSRTTETMSTMRWALGP</sequence>